<dbReference type="NCBIfam" id="TIGR01414">
    <property type="entry name" value="autotrans_barl"/>
    <property type="match status" value="1"/>
</dbReference>
<dbReference type="Pfam" id="PF18883">
    <property type="entry name" value="AC_1"/>
    <property type="match status" value="1"/>
</dbReference>
<dbReference type="EMBL" id="SMCS01000004">
    <property type="protein sequence ID" value="TCV93877.1"/>
    <property type="molecule type" value="Genomic_DNA"/>
</dbReference>
<dbReference type="CDD" id="cd00253">
    <property type="entry name" value="PL_Passenger_AT"/>
    <property type="match status" value="1"/>
</dbReference>
<dbReference type="InterPro" id="IPR036709">
    <property type="entry name" value="Autotransporte_beta_dom_sf"/>
</dbReference>
<feature type="domain" description="Autotransporter" evidence="3">
    <location>
        <begin position="616"/>
        <end position="893"/>
    </location>
</feature>
<comment type="caution">
    <text evidence="4">The sequence shown here is derived from an EMBL/GenBank/DDBJ whole genome shotgun (WGS) entry which is preliminary data.</text>
</comment>
<feature type="chain" id="PRO_5020878183" evidence="2">
    <location>
        <begin position="27"/>
        <end position="893"/>
    </location>
</feature>
<dbReference type="Proteomes" id="UP000295645">
    <property type="component" value="Unassembled WGS sequence"/>
</dbReference>
<dbReference type="SUPFAM" id="SSF103515">
    <property type="entry name" value="Autotransporter"/>
    <property type="match status" value="1"/>
</dbReference>
<dbReference type="SUPFAM" id="SSF51126">
    <property type="entry name" value="Pectin lyase-like"/>
    <property type="match status" value="1"/>
</dbReference>
<evidence type="ECO:0000313" key="5">
    <source>
        <dbReference type="Proteomes" id="UP000295645"/>
    </source>
</evidence>
<dbReference type="Gene3D" id="2.40.128.130">
    <property type="entry name" value="Autotransporter beta-domain"/>
    <property type="match status" value="1"/>
</dbReference>
<gene>
    <name evidence="4" type="ORF">EC912_10472</name>
</gene>
<dbReference type="InterPro" id="IPR006315">
    <property type="entry name" value="OM_autotransptr_brl_dom"/>
</dbReference>
<dbReference type="InterPro" id="IPR050909">
    <property type="entry name" value="Bact_Autotransporter_VF"/>
</dbReference>
<feature type="region of interest" description="Disordered" evidence="1">
    <location>
        <begin position="553"/>
        <end position="583"/>
    </location>
</feature>
<evidence type="ECO:0000259" key="3">
    <source>
        <dbReference type="PROSITE" id="PS51208"/>
    </source>
</evidence>
<organism evidence="4 5">
    <name type="scientific">Luteibacter rhizovicinus</name>
    <dbReference type="NCBI Taxonomy" id="242606"/>
    <lineage>
        <taxon>Bacteria</taxon>
        <taxon>Pseudomonadati</taxon>
        <taxon>Pseudomonadota</taxon>
        <taxon>Gammaproteobacteria</taxon>
        <taxon>Lysobacterales</taxon>
        <taxon>Rhodanobacteraceae</taxon>
        <taxon>Luteibacter</taxon>
    </lineage>
</organism>
<dbReference type="PANTHER" id="PTHR12338">
    <property type="entry name" value="AUTOTRANSPORTER"/>
    <property type="match status" value="1"/>
</dbReference>
<feature type="signal peptide" evidence="2">
    <location>
        <begin position="1"/>
        <end position="26"/>
    </location>
</feature>
<proteinExistence type="predicted"/>
<dbReference type="Gene3D" id="2.160.20.20">
    <property type="match status" value="1"/>
</dbReference>
<evidence type="ECO:0000256" key="1">
    <source>
        <dbReference type="SAM" id="MobiDB-lite"/>
    </source>
</evidence>
<dbReference type="GO" id="GO:0019867">
    <property type="term" value="C:outer membrane"/>
    <property type="evidence" value="ECO:0007669"/>
    <property type="project" value="InterPro"/>
</dbReference>
<dbReference type="InterPro" id="IPR012332">
    <property type="entry name" value="Autotransporter_pectin_lyase_C"/>
</dbReference>
<protein>
    <submittedName>
        <fullName evidence="4">Outer membrane autotransporter protein</fullName>
    </submittedName>
</protein>
<evidence type="ECO:0000256" key="2">
    <source>
        <dbReference type="SAM" id="SignalP"/>
    </source>
</evidence>
<keyword evidence="5" id="KW-1185">Reference proteome</keyword>
<dbReference type="InterPro" id="IPR043990">
    <property type="entry name" value="AC_1"/>
</dbReference>
<sequence>MQHGLQRLSVLAQSVALLLAPGVSVAEDEGLVVDGERAYLLAGAKVKGNGVHALHVLNGGRAFSTDLEFVAHGSQANGLRVLHDSSLALLQGGVVHTHGDVADGVLVGRDGPAPVAGRVELRSVDVHTWGNSSAGVKTLGGAQAWVYRSTIGTHGIGAYGLAVGAGSRAFAEDTVIHTLGDKAYAVDINGANASVELRDTTLVTEGNAAEGIYLLDGASASLANVTISTTGEFSYGINANSGTRNLILNGSRILTTGASATGLWAYMAGNVDIENSSIRTTGTGAHALHGQGGSKLHVFQSEIATEGEKSWAAAITEGSSLKLVGSTLISERYGAIVAIGASAIDATAGARITGGNGTLLSVGGTADAPLSVTMSDNVFASGDIVGRGAMPDRERVVLSLDKTSQWTGASRILDSLTLNHGSHWTMTNDSRVGNLRVDGSSIVFAPPVDGQFRTLRVDGDYVGNDAFLRMNVALAGDDALGDLFHVAGNTSGRTTIAVDNAGGVGGLTLRGIRLVGVDGTSAGEFVLGGRAVAGAYEYFLVKGDAQRAGDGDWYLRSTAPNDPGPDPEIGISPDPAIDPPVTPPPPYVWRPEAGTYPANQRAMTDIFQTSPHDLRGDVTAQGTWARMDHGHATYDAGDQLATTSNTWSLRIGRDLAHWERRGLGMAGVMLSTGQAHTSTYSHISGYASRGKVRGAALGVYATWYADPAAIEGFRVDAWTQYAHFSNSVEGSGLPRERYSAGTLDGSVETGYAWPVAASGTTTVFVEPQAQLTYTAIDGTPHREAQGTLVVFDHAAGMSSRIGMRIHARHILHNGTVIQPFLGWNWLYRQRSLDRMTFNGEDVATGAPGRRHAVTAGLEARLAGHWSVWTNVESSVGKSHYRSLGGTLGARYSW</sequence>
<keyword evidence="2" id="KW-0732">Signal</keyword>
<dbReference type="PROSITE" id="PS51208">
    <property type="entry name" value="AUTOTRANSPORTER"/>
    <property type="match status" value="1"/>
</dbReference>
<dbReference type="PANTHER" id="PTHR12338:SF5">
    <property type="entry name" value="ANTIGEN 43-RELATED"/>
    <property type="match status" value="1"/>
</dbReference>
<evidence type="ECO:0000313" key="4">
    <source>
        <dbReference type="EMBL" id="TCV93877.1"/>
    </source>
</evidence>
<name>A0A4R3YML7_9GAMM</name>
<dbReference type="AlphaFoldDB" id="A0A4R3YML7"/>
<dbReference type="SMART" id="SM00869">
    <property type="entry name" value="Autotransporter"/>
    <property type="match status" value="1"/>
</dbReference>
<reference evidence="4 5" key="1">
    <citation type="submission" date="2019-03" db="EMBL/GenBank/DDBJ databases">
        <title>Above-ground endophytic microbial communities from plants in different locations in the United States.</title>
        <authorList>
            <person name="Frank C."/>
        </authorList>
    </citation>
    <scope>NUCLEOTIDE SEQUENCE [LARGE SCALE GENOMIC DNA]</scope>
    <source>
        <strain evidence="4 5">LP_13_YM</strain>
    </source>
</reference>
<accession>A0A4R3YML7</accession>
<dbReference type="OrthoDB" id="6053567at2"/>
<dbReference type="InterPro" id="IPR011050">
    <property type="entry name" value="Pectin_lyase_fold/virulence"/>
</dbReference>
<dbReference type="InterPro" id="IPR005546">
    <property type="entry name" value="Autotransporte_beta"/>
</dbReference>